<dbReference type="KEGG" id="spon:HME9304_03215"/>
<dbReference type="RefSeq" id="WP_112379489.1">
    <property type="nucleotide sequence ID" value="NZ_CP030104.1"/>
</dbReference>
<dbReference type="EMBL" id="CP030104">
    <property type="protein sequence ID" value="AWX46183.1"/>
    <property type="molecule type" value="Genomic_DNA"/>
</dbReference>
<keyword evidence="2" id="KW-1185">Reference proteome</keyword>
<evidence type="ECO:0000313" key="1">
    <source>
        <dbReference type="EMBL" id="AWX46183.1"/>
    </source>
</evidence>
<organism evidence="1 2">
    <name type="scientific">Flagellimonas maritima</name>
    <dbReference type="NCBI Taxonomy" id="1383885"/>
    <lineage>
        <taxon>Bacteria</taxon>
        <taxon>Pseudomonadati</taxon>
        <taxon>Bacteroidota</taxon>
        <taxon>Flavobacteriia</taxon>
        <taxon>Flavobacteriales</taxon>
        <taxon>Flavobacteriaceae</taxon>
        <taxon>Flagellimonas</taxon>
    </lineage>
</organism>
<dbReference type="Proteomes" id="UP000248536">
    <property type="component" value="Chromosome"/>
</dbReference>
<gene>
    <name evidence="1" type="ORF">HME9304_03215</name>
</gene>
<name>A0A2Z4LWV3_9FLAO</name>
<proteinExistence type="predicted"/>
<evidence type="ECO:0000313" key="2">
    <source>
        <dbReference type="Proteomes" id="UP000248536"/>
    </source>
</evidence>
<protein>
    <submittedName>
        <fullName evidence="1">Uncharacterized protein</fullName>
    </submittedName>
</protein>
<dbReference type="AlphaFoldDB" id="A0A2Z4LWV3"/>
<reference evidence="1 2" key="1">
    <citation type="submission" date="2018-06" db="EMBL/GenBank/DDBJ databases">
        <title>Spongiibacterium sp. HME9304 Genome sequencing and assembly.</title>
        <authorList>
            <person name="Kang H."/>
            <person name="Kim H."/>
            <person name="Joh K."/>
        </authorList>
    </citation>
    <scope>NUCLEOTIDE SEQUENCE [LARGE SCALE GENOMIC DNA]</scope>
    <source>
        <strain evidence="1 2">HME9304</strain>
    </source>
</reference>
<sequence>MKTEQCPICYTNLEVKEFAPCDDCGGLDEEINHFKNGIHKYNVYEIYNGFKLQLCNFCDVDFGSYKSEYWRFLGNKRIGYENFKLVSSVDNPMIQKTKYCPECNRGLKFLMFLRDLREIIKQEETN</sequence>
<accession>A0A2Z4LWV3</accession>
<dbReference type="OrthoDB" id="981616at2"/>